<evidence type="ECO:0000313" key="2">
    <source>
        <dbReference type="Proteomes" id="UP000059680"/>
    </source>
</evidence>
<dbReference type="EMBL" id="AP014959">
    <property type="protein sequence ID" value="BAS86050.1"/>
    <property type="molecule type" value="Genomic_DNA"/>
</dbReference>
<keyword evidence="2" id="KW-1185">Reference proteome</keyword>
<accession>A0A0P0W2U4</accession>
<dbReference type="PaxDb" id="39947-A0A0P0W2U4"/>
<name>A0A0P0W2U4_ORYSJ</name>
<gene>
    <name evidence="1" type="ordered locus">Os03g0712733</name>
    <name evidence="1" type="ORF">OSNPB_030712733</name>
</gene>
<reference evidence="2" key="1">
    <citation type="journal article" date="2005" name="Nature">
        <title>The map-based sequence of the rice genome.</title>
        <authorList>
            <consortium name="International rice genome sequencing project (IRGSP)"/>
            <person name="Matsumoto T."/>
            <person name="Wu J."/>
            <person name="Kanamori H."/>
            <person name="Katayose Y."/>
            <person name="Fujisawa M."/>
            <person name="Namiki N."/>
            <person name="Mizuno H."/>
            <person name="Yamamoto K."/>
            <person name="Antonio B.A."/>
            <person name="Baba T."/>
            <person name="Sakata K."/>
            <person name="Nagamura Y."/>
            <person name="Aoki H."/>
            <person name="Arikawa K."/>
            <person name="Arita K."/>
            <person name="Bito T."/>
            <person name="Chiden Y."/>
            <person name="Fujitsuka N."/>
            <person name="Fukunaka R."/>
            <person name="Hamada M."/>
            <person name="Harada C."/>
            <person name="Hayashi A."/>
            <person name="Hijishita S."/>
            <person name="Honda M."/>
            <person name="Hosokawa S."/>
            <person name="Ichikawa Y."/>
            <person name="Idonuma A."/>
            <person name="Iijima M."/>
            <person name="Ikeda M."/>
            <person name="Ikeno M."/>
            <person name="Ito K."/>
            <person name="Ito S."/>
            <person name="Ito T."/>
            <person name="Ito Y."/>
            <person name="Ito Y."/>
            <person name="Iwabuchi A."/>
            <person name="Kamiya K."/>
            <person name="Karasawa W."/>
            <person name="Kurita K."/>
            <person name="Katagiri S."/>
            <person name="Kikuta A."/>
            <person name="Kobayashi H."/>
            <person name="Kobayashi N."/>
            <person name="Machita K."/>
            <person name="Maehara T."/>
            <person name="Masukawa M."/>
            <person name="Mizubayashi T."/>
            <person name="Mukai Y."/>
            <person name="Nagasaki H."/>
            <person name="Nagata Y."/>
            <person name="Naito S."/>
            <person name="Nakashima M."/>
            <person name="Nakama Y."/>
            <person name="Nakamichi Y."/>
            <person name="Nakamura M."/>
            <person name="Meguro A."/>
            <person name="Negishi M."/>
            <person name="Ohta I."/>
            <person name="Ohta T."/>
            <person name="Okamoto M."/>
            <person name="Ono N."/>
            <person name="Saji S."/>
            <person name="Sakaguchi M."/>
            <person name="Sakai K."/>
            <person name="Shibata M."/>
            <person name="Shimokawa T."/>
            <person name="Song J."/>
            <person name="Takazaki Y."/>
            <person name="Terasawa K."/>
            <person name="Tsugane M."/>
            <person name="Tsuji K."/>
            <person name="Ueda S."/>
            <person name="Waki K."/>
            <person name="Yamagata H."/>
            <person name="Yamamoto M."/>
            <person name="Yamamoto S."/>
            <person name="Yamane H."/>
            <person name="Yoshiki S."/>
            <person name="Yoshihara R."/>
            <person name="Yukawa K."/>
            <person name="Zhong H."/>
            <person name="Yano M."/>
            <person name="Yuan Q."/>
            <person name="Ouyang S."/>
            <person name="Liu J."/>
            <person name="Jones K.M."/>
            <person name="Gansberger K."/>
            <person name="Moffat K."/>
            <person name="Hill J."/>
            <person name="Bera J."/>
            <person name="Fadrosh D."/>
            <person name="Jin S."/>
            <person name="Johri S."/>
            <person name="Kim M."/>
            <person name="Overton L."/>
            <person name="Reardon M."/>
            <person name="Tsitrin T."/>
            <person name="Vuong H."/>
            <person name="Weaver B."/>
            <person name="Ciecko A."/>
            <person name="Tallon L."/>
            <person name="Jackson J."/>
            <person name="Pai G."/>
            <person name="Aken S.V."/>
            <person name="Utterback T."/>
            <person name="Reidmuller S."/>
            <person name="Feldblyum T."/>
            <person name="Hsiao J."/>
            <person name="Zismann V."/>
            <person name="Iobst S."/>
            <person name="de Vazeille A.R."/>
            <person name="Buell C.R."/>
            <person name="Ying K."/>
            <person name="Li Y."/>
            <person name="Lu T."/>
            <person name="Huang Y."/>
            <person name="Zhao Q."/>
            <person name="Feng Q."/>
            <person name="Zhang L."/>
            <person name="Zhu J."/>
            <person name="Weng Q."/>
            <person name="Mu J."/>
            <person name="Lu Y."/>
            <person name="Fan D."/>
            <person name="Liu Y."/>
            <person name="Guan J."/>
            <person name="Zhang Y."/>
            <person name="Yu S."/>
            <person name="Liu X."/>
            <person name="Zhang Y."/>
            <person name="Hong G."/>
            <person name="Han B."/>
            <person name="Choisne N."/>
            <person name="Demange N."/>
            <person name="Orjeda G."/>
            <person name="Samain S."/>
            <person name="Cattolico L."/>
            <person name="Pelletier E."/>
            <person name="Couloux A."/>
            <person name="Segurens B."/>
            <person name="Wincker P."/>
            <person name="D'Hont A."/>
            <person name="Scarpelli C."/>
            <person name="Weissenbach J."/>
            <person name="Salanoubat M."/>
            <person name="Quetier F."/>
            <person name="Yu Y."/>
            <person name="Kim H.R."/>
            <person name="Rambo T."/>
            <person name="Currie J."/>
            <person name="Collura K."/>
            <person name="Luo M."/>
            <person name="Yang T."/>
            <person name="Ammiraju J.S.S."/>
            <person name="Engler F."/>
            <person name="Soderlund C."/>
            <person name="Wing R.A."/>
            <person name="Palmer L.E."/>
            <person name="de la Bastide M."/>
            <person name="Spiegel L."/>
            <person name="Nascimento L."/>
            <person name="Zutavern T."/>
            <person name="O'Shaughnessy A."/>
            <person name="Dike S."/>
            <person name="Dedhia N."/>
            <person name="Preston R."/>
            <person name="Balija V."/>
            <person name="McCombie W.R."/>
            <person name="Chow T."/>
            <person name="Chen H."/>
            <person name="Chung M."/>
            <person name="Chen C."/>
            <person name="Shaw J."/>
            <person name="Wu H."/>
            <person name="Hsiao K."/>
            <person name="Chao Y."/>
            <person name="Chu M."/>
            <person name="Cheng C."/>
            <person name="Hour A."/>
            <person name="Lee P."/>
            <person name="Lin S."/>
            <person name="Lin Y."/>
            <person name="Liou J."/>
            <person name="Liu S."/>
            <person name="Hsing Y."/>
            <person name="Raghuvanshi S."/>
            <person name="Mohanty A."/>
            <person name="Bharti A.K."/>
            <person name="Gaur A."/>
            <person name="Gupta V."/>
            <person name="Kumar D."/>
            <person name="Ravi V."/>
            <person name="Vij S."/>
            <person name="Kapur A."/>
            <person name="Khurana P."/>
            <person name="Khurana P."/>
            <person name="Khurana J.P."/>
            <person name="Tyagi A.K."/>
            <person name="Gaikwad K."/>
            <person name="Singh A."/>
            <person name="Dalal V."/>
            <person name="Srivastava S."/>
            <person name="Dixit A."/>
            <person name="Pal A.K."/>
            <person name="Ghazi I.A."/>
            <person name="Yadav M."/>
            <person name="Pandit A."/>
            <person name="Bhargava A."/>
            <person name="Sureshbabu K."/>
            <person name="Batra K."/>
            <person name="Sharma T.R."/>
            <person name="Mohapatra T."/>
            <person name="Singh N.K."/>
            <person name="Messing J."/>
            <person name="Nelson A.B."/>
            <person name="Fuks G."/>
            <person name="Kavchok S."/>
            <person name="Keizer G."/>
            <person name="Linton E."/>
            <person name="Llaca V."/>
            <person name="Song R."/>
            <person name="Tanyolac B."/>
            <person name="Young S."/>
            <person name="Ho-Il K."/>
            <person name="Hahn J.H."/>
            <person name="Sangsakoo G."/>
            <person name="Vanavichit A."/>
            <person name="de Mattos Luiz.A.T."/>
            <person name="Zimmer P.D."/>
            <person name="Malone G."/>
            <person name="Dellagostin O."/>
            <person name="de Oliveira A.C."/>
            <person name="Bevan M."/>
            <person name="Bancroft I."/>
            <person name="Minx P."/>
            <person name="Cordum H."/>
            <person name="Wilson R."/>
            <person name="Cheng Z."/>
            <person name="Jin W."/>
            <person name="Jiang J."/>
            <person name="Leong S.A."/>
            <person name="Iwama H."/>
            <person name="Gojobori T."/>
            <person name="Itoh T."/>
            <person name="Niimura Y."/>
            <person name="Fujii Y."/>
            <person name="Habara T."/>
            <person name="Sakai H."/>
            <person name="Sato Y."/>
            <person name="Wilson G."/>
            <person name="Kumar K."/>
            <person name="McCouch S."/>
            <person name="Juretic N."/>
            <person name="Hoen D."/>
            <person name="Wright S."/>
            <person name="Bruskiewich R."/>
            <person name="Bureau T."/>
            <person name="Miyao A."/>
            <person name="Hirochika H."/>
            <person name="Nishikawa T."/>
            <person name="Kadowaki K."/>
            <person name="Sugiura M."/>
            <person name="Burr B."/>
            <person name="Sasaki T."/>
        </authorList>
    </citation>
    <scope>NUCLEOTIDE SEQUENCE [LARGE SCALE GENOMIC DNA]</scope>
    <source>
        <strain evidence="2">cv. Nipponbare</strain>
    </source>
</reference>
<protein>
    <submittedName>
        <fullName evidence="1">Os03g0712733 protein</fullName>
    </submittedName>
</protein>
<evidence type="ECO:0000313" key="1">
    <source>
        <dbReference type="EMBL" id="BAS86050.1"/>
    </source>
</evidence>
<dbReference type="eggNOG" id="ENOG502R5BH">
    <property type="taxonomic scope" value="Eukaryota"/>
</dbReference>
<proteinExistence type="predicted"/>
<dbReference type="Gramene" id="Os03t0712733-00">
    <property type="protein sequence ID" value="Os03t0712733-00"/>
    <property type="gene ID" value="Os03g0712733"/>
</dbReference>
<reference evidence="1 2" key="2">
    <citation type="journal article" date="2013" name="Plant Cell Physiol.">
        <title>Rice Annotation Project Database (RAP-DB): an integrative and interactive database for rice genomics.</title>
        <authorList>
            <person name="Sakai H."/>
            <person name="Lee S.S."/>
            <person name="Tanaka T."/>
            <person name="Numa H."/>
            <person name="Kim J."/>
            <person name="Kawahara Y."/>
            <person name="Wakimoto H."/>
            <person name="Yang C.C."/>
            <person name="Iwamoto M."/>
            <person name="Abe T."/>
            <person name="Yamada Y."/>
            <person name="Muto A."/>
            <person name="Inokuchi H."/>
            <person name="Ikemura T."/>
            <person name="Matsumoto T."/>
            <person name="Sasaki T."/>
            <person name="Itoh T."/>
        </authorList>
    </citation>
    <scope>NUCLEOTIDE SEQUENCE [LARGE SCALE GENOMIC DNA]</scope>
    <source>
        <strain evidence="2">cv. Nipponbare</strain>
    </source>
</reference>
<dbReference type="Proteomes" id="UP000059680">
    <property type="component" value="Chromosome 3"/>
</dbReference>
<reference evidence="1 2" key="3">
    <citation type="journal article" date="2013" name="Rice">
        <title>Improvement of the Oryza sativa Nipponbare reference genome using next generation sequence and optical map data.</title>
        <authorList>
            <person name="Kawahara Y."/>
            <person name="de la Bastide M."/>
            <person name="Hamilton J.P."/>
            <person name="Kanamori H."/>
            <person name="McCombie W.R."/>
            <person name="Ouyang S."/>
            <person name="Schwartz D.C."/>
            <person name="Tanaka T."/>
            <person name="Wu J."/>
            <person name="Zhou S."/>
            <person name="Childs K.L."/>
            <person name="Davidson R.M."/>
            <person name="Lin H."/>
            <person name="Quesada-Ocampo L."/>
            <person name="Vaillancourt B."/>
            <person name="Sakai H."/>
            <person name="Lee S.S."/>
            <person name="Kim J."/>
            <person name="Numa H."/>
            <person name="Itoh T."/>
            <person name="Buell C.R."/>
            <person name="Matsumoto T."/>
        </authorList>
    </citation>
    <scope>NUCLEOTIDE SEQUENCE [LARGE SCALE GENOMIC DNA]</scope>
    <source>
        <strain evidence="2">cv. Nipponbare</strain>
    </source>
</reference>
<sequence length="99" mass="10925">MTVGADRPVYSCIFDSFSATSTWIKQMGILRIPAGLGRILLILLDVDTDSSTNRASSREAEHQPGTISEEVPDTLMLGDRTINRILILKLICGNHIRNI</sequence>
<organism evidence="1 2">
    <name type="scientific">Oryza sativa subsp. japonica</name>
    <name type="common">Rice</name>
    <dbReference type="NCBI Taxonomy" id="39947"/>
    <lineage>
        <taxon>Eukaryota</taxon>
        <taxon>Viridiplantae</taxon>
        <taxon>Streptophyta</taxon>
        <taxon>Embryophyta</taxon>
        <taxon>Tracheophyta</taxon>
        <taxon>Spermatophyta</taxon>
        <taxon>Magnoliopsida</taxon>
        <taxon>Liliopsida</taxon>
        <taxon>Poales</taxon>
        <taxon>Poaceae</taxon>
        <taxon>BOP clade</taxon>
        <taxon>Oryzoideae</taxon>
        <taxon>Oryzeae</taxon>
        <taxon>Oryzinae</taxon>
        <taxon>Oryza</taxon>
        <taxon>Oryza sativa</taxon>
    </lineage>
</organism>
<dbReference type="AlphaFoldDB" id="A0A0P0W2U4"/>
<dbReference type="InParanoid" id="A0A0P0W2U4"/>